<evidence type="ECO:0000256" key="1">
    <source>
        <dbReference type="SAM" id="MobiDB-lite"/>
    </source>
</evidence>
<feature type="compositionally biased region" description="Low complexity" evidence="1">
    <location>
        <begin position="164"/>
        <end position="175"/>
    </location>
</feature>
<dbReference type="AlphaFoldDB" id="A0AAW0AKT8"/>
<proteinExistence type="predicted"/>
<feature type="region of interest" description="Disordered" evidence="1">
    <location>
        <begin position="356"/>
        <end position="380"/>
    </location>
</feature>
<dbReference type="Proteomes" id="UP001362999">
    <property type="component" value="Unassembled WGS sequence"/>
</dbReference>
<feature type="compositionally biased region" description="Basic and acidic residues" evidence="1">
    <location>
        <begin position="361"/>
        <end position="380"/>
    </location>
</feature>
<accession>A0AAW0AKT8</accession>
<dbReference type="EMBL" id="JAWWNJ010000064">
    <property type="protein sequence ID" value="KAK7012659.1"/>
    <property type="molecule type" value="Genomic_DNA"/>
</dbReference>
<keyword evidence="3" id="KW-1185">Reference proteome</keyword>
<feature type="compositionally biased region" description="Low complexity" evidence="1">
    <location>
        <begin position="138"/>
        <end position="154"/>
    </location>
</feature>
<feature type="compositionally biased region" description="Polar residues" evidence="1">
    <location>
        <begin position="176"/>
        <end position="186"/>
    </location>
</feature>
<reference evidence="2 3" key="1">
    <citation type="journal article" date="2024" name="J Genomics">
        <title>Draft genome sequencing and assembly of Favolaschia claudopus CIRM-BRFM 2984 isolated from oak limbs.</title>
        <authorList>
            <person name="Navarro D."/>
            <person name="Drula E."/>
            <person name="Chaduli D."/>
            <person name="Cazenave R."/>
            <person name="Ahrendt S."/>
            <person name="Wang J."/>
            <person name="Lipzen A."/>
            <person name="Daum C."/>
            <person name="Barry K."/>
            <person name="Grigoriev I.V."/>
            <person name="Favel A."/>
            <person name="Rosso M.N."/>
            <person name="Martin F."/>
        </authorList>
    </citation>
    <scope>NUCLEOTIDE SEQUENCE [LARGE SCALE GENOMIC DNA]</scope>
    <source>
        <strain evidence="2 3">CIRM-BRFM 2984</strain>
    </source>
</reference>
<feature type="compositionally biased region" description="Basic and acidic residues" evidence="1">
    <location>
        <begin position="189"/>
        <end position="200"/>
    </location>
</feature>
<gene>
    <name evidence="2" type="ORF">R3P38DRAFT_2790354</name>
</gene>
<comment type="caution">
    <text evidence="2">The sequence shown here is derived from an EMBL/GenBank/DDBJ whole genome shotgun (WGS) entry which is preliminary data.</text>
</comment>
<name>A0AAW0AKT8_9AGAR</name>
<organism evidence="2 3">
    <name type="scientific">Favolaschia claudopus</name>
    <dbReference type="NCBI Taxonomy" id="2862362"/>
    <lineage>
        <taxon>Eukaryota</taxon>
        <taxon>Fungi</taxon>
        <taxon>Dikarya</taxon>
        <taxon>Basidiomycota</taxon>
        <taxon>Agaricomycotina</taxon>
        <taxon>Agaricomycetes</taxon>
        <taxon>Agaricomycetidae</taxon>
        <taxon>Agaricales</taxon>
        <taxon>Marasmiineae</taxon>
        <taxon>Mycenaceae</taxon>
        <taxon>Favolaschia</taxon>
    </lineage>
</organism>
<sequence length="380" mass="39457">MPSGVSRDVLQYIDDAASDGDHEGSELSLSVHESDILFINDDTDLSVHSPNDTFTVMDDESELSALSHEETDMVNGDLSDSDVVVVPTPTRRGKKAKRTRPPVAGGNTDEEDAAITPGDSMFAKKNGVKASTLPPAMPTRSSARSSSKPASTPSVRAATKTLGSSSVASAVASASGNGQSGMSSPFDQGDARSAVEDAARSGEVVPGYTPRDDLAAVGQLLPAMPVTPVTARVPVTPSPFTPVVSLESRMERKGLSAPALNDESRRQGGQNAAGSGQFGRVDSDVERVGAQLGTASMGSLHQGGQSPAEAAGTAGTASRCTLCLHALERMWGWRRVASGGRRARVEGNVGQVGAQAANRRRVLDNNDRRVGGNEETHSVL</sequence>
<evidence type="ECO:0000313" key="3">
    <source>
        <dbReference type="Proteomes" id="UP001362999"/>
    </source>
</evidence>
<feature type="compositionally biased region" description="Basic residues" evidence="1">
    <location>
        <begin position="91"/>
        <end position="100"/>
    </location>
</feature>
<feature type="region of interest" description="Disordered" evidence="1">
    <location>
        <begin position="73"/>
        <end position="210"/>
    </location>
</feature>
<feature type="region of interest" description="Disordered" evidence="1">
    <location>
        <begin position="246"/>
        <end position="282"/>
    </location>
</feature>
<protein>
    <submittedName>
        <fullName evidence="2">Uncharacterized protein</fullName>
    </submittedName>
</protein>
<evidence type="ECO:0000313" key="2">
    <source>
        <dbReference type="EMBL" id="KAK7012659.1"/>
    </source>
</evidence>